<evidence type="ECO:0000313" key="1">
    <source>
        <dbReference type="EMBL" id="QSZ34710.1"/>
    </source>
</evidence>
<dbReference type="Proteomes" id="UP000672032">
    <property type="component" value="Chromosome 5"/>
</dbReference>
<name>A0A8A3PI07_9HELO</name>
<protein>
    <submittedName>
        <fullName evidence="1">Uncharacterized protein</fullName>
    </submittedName>
</protein>
<reference evidence="1" key="1">
    <citation type="submission" date="2020-10" db="EMBL/GenBank/DDBJ databases">
        <title>Genome Sequence of Monilinia vaccinii-corymbosi Sheds Light on Mummy Berry Disease Infection of Blueberry and Mating Type.</title>
        <authorList>
            <person name="Yow A.G."/>
            <person name="Zhang Y."/>
            <person name="Bansal K."/>
            <person name="Eacker S.M."/>
            <person name="Sullivan S."/>
            <person name="Liachko I."/>
            <person name="Cubeta M.A."/>
            <person name="Rollins J.A."/>
            <person name="Ashrafi H."/>
        </authorList>
    </citation>
    <scope>NUCLEOTIDE SEQUENCE</scope>
    <source>
        <strain evidence="1">RL-1</strain>
    </source>
</reference>
<organism evidence="1 2">
    <name type="scientific">Monilinia vaccinii-corymbosi</name>
    <dbReference type="NCBI Taxonomy" id="61207"/>
    <lineage>
        <taxon>Eukaryota</taxon>
        <taxon>Fungi</taxon>
        <taxon>Dikarya</taxon>
        <taxon>Ascomycota</taxon>
        <taxon>Pezizomycotina</taxon>
        <taxon>Leotiomycetes</taxon>
        <taxon>Helotiales</taxon>
        <taxon>Sclerotiniaceae</taxon>
        <taxon>Monilinia</taxon>
    </lineage>
</organism>
<dbReference type="OrthoDB" id="3527090at2759"/>
<evidence type="ECO:0000313" key="2">
    <source>
        <dbReference type="Proteomes" id="UP000672032"/>
    </source>
</evidence>
<sequence length="105" mass="11924">MPKVTSKGRSKPWWISELKGPGKNLAKAQLQAQSKPNSNILKDADRRARNEGFQAIQDAKKNHGNEFLEQEDTQTIINTMASTKELHMQRMPDLQMESSFEGLEI</sequence>
<accession>A0A8A3PI07</accession>
<dbReference type="AlphaFoldDB" id="A0A8A3PI07"/>
<keyword evidence="2" id="KW-1185">Reference proteome</keyword>
<dbReference type="EMBL" id="CP063409">
    <property type="protein sequence ID" value="QSZ34710.1"/>
    <property type="molecule type" value="Genomic_DNA"/>
</dbReference>
<gene>
    <name evidence="1" type="ORF">DSL72_007565</name>
</gene>
<proteinExistence type="predicted"/>